<sequence>MLLIGVKEENGWLLSRWNLTYRVGWELICKATHSVFEYYKNLEILVDDKPICILTKDDIFKMKEGSSLTIRGLSLILGVPIMITFFNQTNAVSINVASTTEEFKIADYQKFNLSLGQYVDSIELSMYR</sequence>
<proteinExistence type="predicted"/>
<reference evidence="1" key="1">
    <citation type="submission" date="2019-11" db="EMBL/GenBank/DDBJ databases">
        <authorList>
            <person name="Feng L."/>
        </authorList>
    </citation>
    <scope>NUCLEOTIDE SEQUENCE</scope>
    <source>
        <strain evidence="1">CParaputrificumLFYP93</strain>
    </source>
</reference>
<name>A0A6N3CI26_9CLOT</name>
<accession>A0A6N3CI26</accession>
<dbReference type="RefSeq" id="WP_156560863.1">
    <property type="nucleotide sequence ID" value="NZ_CACRTV010000041.1"/>
</dbReference>
<dbReference type="EMBL" id="CACRTV010000041">
    <property type="protein sequence ID" value="VYU14668.1"/>
    <property type="molecule type" value="Genomic_DNA"/>
</dbReference>
<protein>
    <submittedName>
        <fullName evidence="1">Uncharacterized protein</fullName>
    </submittedName>
</protein>
<gene>
    <name evidence="1" type="ORF">CPLFYP93_01503</name>
</gene>
<evidence type="ECO:0000313" key="1">
    <source>
        <dbReference type="EMBL" id="VYU14668.1"/>
    </source>
</evidence>
<organism evidence="1">
    <name type="scientific">Clostridium paraputrificum</name>
    <dbReference type="NCBI Taxonomy" id="29363"/>
    <lineage>
        <taxon>Bacteria</taxon>
        <taxon>Bacillati</taxon>
        <taxon>Bacillota</taxon>
        <taxon>Clostridia</taxon>
        <taxon>Eubacteriales</taxon>
        <taxon>Clostridiaceae</taxon>
        <taxon>Clostridium</taxon>
    </lineage>
</organism>
<dbReference type="AlphaFoldDB" id="A0A6N3CI26"/>